<dbReference type="Gene3D" id="3.30.70.270">
    <property type="match status" value="1"/>
</dbReference>
<dbReference type="OrthoDB" id="1738562at2759"/>
<dbReference type="PANTHER" id="PTHR24559:SF444">
    <property type="entry name" value="REVERSE TRANSCRIPTASE DOMAIN-CONTAINING PROTEIN"/>
    <property type="match status" value="1"/>
</dbReference>
<dbReference type="InterPro" id="IPR043502">
    <property type="entry name" value="DNA/RNA_pol_sf"/>
</dbReference>
<reference evidence="1 2" key="1">
    <citation type="submission" date="2019-08" db="EMBL/GenBank/DDBJ databases">
        <title>Draft genome sequences of two oriental melons (Cucumis melo L. var makuwa).</title>
        <authorList>
            <person name="Kwon S.-Y."/>
        </authorList>
    </citation>
    <scope>NUCLEOTIDE SEQUENCE [LARGE SCALE GENOMIC DNA]</scope>
    <source>
        <strain evidence="2">cv. SW 3</strain>
        <tissue evidence="1">Leaf</tissue>
    </source>
</reference>
<name>A0A5A7TP65_CUCMM</name>
<gene>
    <name evidence="1" type="ORF">E6C27_scaffold316G001070</name>
</gene>
<comment type="caution">
    <text evidence="1">The sequence shown here is derived from an EMBL/GenBank/DDBJ whole genome shotgun (WGS) entry which is preliminary data.</text>
</comment>
<dbReference type="InterPro" id="IPR043128">
    <property type="entry name" value="Rev_trsase/Diguanyl_cyclase"/>
</dbReference>
<dbReference type="EMBL" id="SSTE01014625">
    <property type="protein sequence ID" value="KAA0045333.1"/>
    <property type="molecule type" value="Genomic_DNA"/>
</dbReference>
<dbReference type="Proteomes" id="UP000321393">
    <property type="component" value="Unassembled WGS sequence"/>
</dbReference>
<evidence type="ECO:0000313" key="1">
    <source>
        <dbReference type="EMBL" id="KAA0045333.1"/>
    </source>
</evidence>
<protein>
    <submittedName>
        <fullName evidence="1">Retrovirus-related Pol polyprotein from transposon 17.6</fullName>
    </submittedName>
</protein>
<proteinExistence type="predicted"/>
<dbReference type="PANTHER" id="PTHR24559">
    <property type="entry name" value="TRANSPOSON TY3-I GAG-POL POLYPROTEIN"/>
    <property type="match status" value="1"/>
</dbReference>
<evidence type="ECO:0000313" key="2">
    <source>
        <dbReference type="Proteomes" id="UP000321393"/>
    </source>
</evidence>
<sequence>MKEVVKKEIIKWLDAKVFYPIAESEWVSLVQYVPKKGEMTVVENEKNEFIPREQSRGGRFEFYCFLDGYSGYNQTTIALEDQYKRCMMVIFSDFLERSVEIFMDDFSVFEDSFKECLDSLEEVLEKCEETQLVLN</sequence>
<accession>A0A5A7TP65</accession>
<dbReference type="SUPFAM" id="SSF56672">
    <property type="entry name" value="DNA/RNA polymerases"/>
    <property type="match status" value="1"/>
</dbReference>
<organism evidence="1 2">
    <name type="scientific">Cucumis melo var. makuwa</name>
    <name type="common">Oriental melon</name>
    <dbReference type="NCBI Taxonomy" id="1194695"/>
    <lineage>
        <taxon>Eukaryota</taxon>
        <taxon>Viridiplantae</taxon>
        <taxon>Streptophyta</taxon>
        <taxon>Embryophyta</taxon>
        <taxon>Tracheophyta</taxon>
        <taxon>Spermatophyta</taxon>
        <taxon>Magnoliopsida</taxon>
        <taxon>eudicotyledons</taxon>
        <taxon>Gunneridae</taxon>
        <taxon>Pentapetalae</taxon>
        <taxon>rosids</taxon>
        <taxon>fabids</taxon>
        <taxon>Cucurbitales</taxon>
        <taxon>Cucurbitaceae</taxon>
        <taxon>Benincaseae</taxon>
        <taxon>Cucumis</taxon>
    </lineage>
</organism>
<dbReference type="AlphaFoldDB" id="A0A5A7TP65"/>
<dbReference type="InterPro" id="IPR053134">
    <property type="entry name" value="RNA-dir_DNA_polymerase"/>
</dbReference>